<dbReference type="PANTHER" id="PTHR10194">
    <property type="entry name" value="RAS GTPASE-ACTIVATING PROTEINS"/>
    <property type="match status" value="1"/>
</dbReference>
<dbReference type="SUPFAM" id="SSF48350">
    <property type="entry name" value="GTPase activation domain, GAP"/>
    <property type="match status" value="1"/>
</dbReference>
<dbReference type="Gene3D" id="1.10.506.10">
    <property type="entry name" value="GTPase Activation - p120gap, domain 1"/>
    <property type="match status" value="1"/>
</dbReference>
<dbReference type="CDD" id="cd05137">
    <property type="entry name" value="RasGAP_CLA2_BUD2"/>
    <property type="match status" value="1"/>
</dbReference>
<comment type="caution">
    <text evidence="5">The sequence shown here is derived from an EMBL/GenBank/DDBJ whole genome shotgun (WGS) entry which is preliminary data.</text>
</comment>
<dbReference type="InterPro" id="IPR008936">
    <property type="entry name" value="Rho_GTPase_activation_prot"/>
</dbReference>
<sequence>MSDHWDDVGVHLGGTREFLVNVEVFVAGSTALRKPHNTKKKSDKRDNVKQSTGVLEDKRIKGTHLANLVFLLMFIFSAEKASWLSFPKDPTAEGHWRAATCKLTEEGERAILNVYVDESILYQSIFIHLLHHSDIRHAHPSLFQRKNCLAVYCVAGKRRSSPNMDEPIHLQFASTDICHTWLSLLRSYALPEIYGRWIYSEEGGSYRMWRQVELTVIQGRNLGNTKLFDGASDNMDESDSTSGPDPVDLDVTCDIQLNEATCGRTTIKKGVGSPDWHESFVFSDLPPFENLDVVVWRVKKLFKSSRLGRIRIVLNNFPRGEAVEGWFPVLKSESTLGDLHVGDVRLKLRVDEELILPFSAYDRLLKKLRSRNFLDWMTDLETKLKLKTVSTQLMSIAVADNTLIEQVSAVADREVDGSVSSHQTLFRGNNNLTRIAEQTMAWYGMDFLESSIGNVLRRLVAEKVCIEVDPMRSGKSPKDIERNVETLVTWCKRIWSQIFAARQSCPPEMRRLFRTIRELVEKRFPLQDNRELPWKCVSAFVFLRFIVPAILHPHLFGISAGLPSERVQRSLTLIAKVIQSLANLNANVQKEEFMVGVKDFLRDSLPAMTDYLLAVSSAPEEIRTPAPNRGPEQVVARLQQRVSSMPTLYREAIPILPHLLDPARHLAIITSAVIRKSRTHLPEPRPHDSHDRPLEDLCSRCIEVEEKALKRVNQLAAQLSANQKKTPRVNTQTQDTPFAFSPPSPKSPSSARSGRSGRSERPSTAPSVSDADSSRRRLLFDPTASSGPHSPFIRSLDTSSPSAPRNRLLHLKSTSTDSITTHIPRGTHTSPMTDSKHAELPVDISDDPAKRKKKFGIWRR</sequence>
<proteinExistence type="predicted"/>
<feature type="compositionally biased region" description="Low complexity" evidence="2">
    <location>
        <begin position="747"/>
        <end position="756"/>
    </location>
</feature>
<feature type="compositionally biased region" description="Polar residues" evidence="2">
    <location>
        <begin position="720"/>
        <end position="736"/>
    </location>
</feature>
<evidence type="ECO:0000256" key="2">
    <source>
        <dbReference type="SAM" id="MobiDB-lite"/>
    </source>
</evidence>
<feature type="domain" description="C2" evidence="3">
    <location>
        <begin position="189"/>
        <end position="327"/>
    </location>
</feature>
<dbReference type="SMART" id="SM00239">
    <property type="entry name" value="C2"/>
    <property type="match status" value="1"/>
</dbReference>
<feature type="region of interest" description="Disordered" evidence="2">
    <location>
        <begin position="720"/>
        <end position="860"/>
    </location>
</feature>
<dbReference type="EMBL" id="LATX01001245">
    <property type="protein sequence ID" value="KTB43128.1"/>
    <property type="molecule type" value="Genomic_DNA"/>
</dbReference>
<name>A0A0W0G3T1_MONRR</name>
<feature type="domain" description="Ras-GAP" evidence="4">
    <location>
        <begin position="385"/>
        <end position="583"/>
    </location>
</feature>
<dbReference type="InterPro" id="IPR000008">
    <property type="entry name" value="C2_dom"/>
</dbReference>
<dbReference type="SUPFAM" id="SSF49562">
    <property type="entry name" value="C2 domain (Calcium/lipid-binding domain, CaLB)"/>
    <property type="match status" value="1"/>
</dbReference>
<evidence type="ECO:0000259" key="4">
    <source>
        <dbReference type="PROSITE" id="PS50018"/>
    </source>
</evidence>
<dbReference type="GO" id="GO:0005096">
    <property type="term" value="F:GTPase activator activity"/>
    <property type="evidence" value="ECO:0007669"/>
    <property type="project" value="UniProtKB-KW"/>
</dbReference>
<dbReference type="PROSITE" id="PS50018">
    <property type="entry name" value="RAS_GTPASE_ACTIV_2"/>
    <property type="match status" value="1"/>
</dbReference>
<protein>
    <submittedName>
        <fullName evidence="5">Putative GTPase activating protein</fullName>
    </submittedName>
</protein>
<reference evidence="5 6" key="1">
    <citation type="submission" date="2015-12" db="EMBL/GenBank/DDBJ databases">
        <title>Draft genome sequence of Moniliophthora roreri, the causal agent of frosty pod rot of cacao.</title>
        <authorList>
            <person name="Aime M.C."/>
            <person name="Diaz-Valderrama J.R."/>
            <person name="Kijpornyongpan T."/>
            <person name="Phillips-Mora W."/>
        </authorList>
    </citation>
    <scope>NUCLEOTIDE SEQUENCE [LARGE SCALE GENOMIC DNA]</scope>
    <source>
        <strain evidence="5 6">MCA 2952</strain>
    </source>
</reference>
<dbReference type="PANTHER" id="PTHR10194:SF60">
    <property type="entry name" value="RAS GTPASE-ACTIVATING PROTEIN RASKOL"/>
    <property type="match status" value="1"/>
</dbReference>
<organism evidence="5 6">
    <name type="scientific">Moniliophthora roreri</name>
    <name type="common">Frosty pod rot fungus</name>
    <name type="synonym">Monilia roreri</name>
    <dbReference type="NCBI Taxonomy" id="221103"/>
    <lineage>
        <taxon>Eukaryota</taxon>
        <taxon>Fungi</taxon>
        <taxon>Dikarya</taxon>
        <taxon>Basidiomycota</taxon>
        <taxon>Agaricomycotina</taxon>
        <taxon>Agaricomycetes</taxon>
        <taxon>Agaricomycetidae</taxon>
        <taxon>Agaricales</taxon>
        <taxon>Marasmiineae</taxon>
        <taxon>Marasmiaceae</taxon>
        <taxon>Moniliophthora</taxon>
    </lineage>
</organism>
<dbReference type="InterPro" id="IPR001936">
    <property type="entry name" value="RasGAP_dom"/>
</dbReference>
<dbReference type="Gene3D" id="2.60.40.150">
    <property type="entry name" value="C2 domain"/>
    <property type="match status" value="1"/>
</dbReference>
<evidence type="ECO:0000256" key="1">
    <source>
        <dbReference type="ARBA" id="ARBA00022468"/>
    </source>
</evidence>
<dbReference type="Pfam" id="PF00168">
    <property type="entry name" value="C2"/>
    <property type="match status" value="1"/>
</dbReference>
<dbReference type="Pfam" id="PF00616">
    <property type="entry name" value="RasGAP"/>
    <property type="match status" value="1"/>
</dbReference>
<evidence type="ECO:0000313" key="6">
    <source>
        <dbReference type="Proteomes" id="UP000054988"/>
    </source>
</evidence>
<keyword evidence="1" id="KW-0343">GTPase activation</keyword>
<dbReference type="SMART" id="SM00323">
    <property type="entry name" value="RasGAP"/>
    <property type="match status" value="1"/>
</dbReference>
<dbReference type="eggNOG" id="KOG3508">
    <property type="taxonomic scope" value="Eukaryota"/>
</dbReference>
<dbReference type="InterPro" id="IPR039360">
    <property type="entry name" value="Ras_GTPase"/>
</dbReference>
<feature type="compositionally biased region" description="Polar residues" evidence="2">
    <location>
        <begin position="812"/>
        <end position="833"/>
    </location>
</feature>
<evidence type="ECO:0000313" key="5">
    <source>
        <dbReference type="EMBL" id="KTB43128.1"/>
    </source>
</evidence>
<gene>
    <name evidence="5" type="ORF">WG66_4299</name>
</gene>
<dbReference type="AlphaFoldDB" id="A0A0W0G3T1"/>
<dbReference type="PROSITE" id="PS50004">
    <property type="entry name" value="C2"/>
    <property type="match status" value="1"/>
</dbReference>
<dbReference type="InterPro" id="IPR035892">
    <property type="entry name" value="C2_domain_sf"/>
</dbReference>
<feature type="compositionally biased region" description="Basic residues" evidence="2">
    <location>
        <begin position="850"/>
        <end position="860"/>
    </location>
</feature>
<evidence type="ECO:0000259" key="3">
    <source>
        <dbReference type="PROSITE" id="PS50004"/>
    </source>
</evidence>
<dbReference type="Proteomes" id="UP000054988">
    <property type="component" value="Unassembled WGS sequence"/>
</dbReference>
<accession>A0A0W0G3T1</accession>